<evidence type="ECO:0000259" key="1">
    <source>
        <dbReference type="PROSITE" id="PS50887"/>
    </source>
</evidence>
<dbReference type="InterPro" id="IPR043128">
    <property type="entry name" value="Rev_trsase/Diguanyl_cyclase"/>
</dbReference>
<sequence length="98" mass="10646">MAARIGGDEFAVLTRPGNPHSPLHQQVEHRLTHLSMPILWGGQLLHLSASAGIAETRDPYGFDADALFAAADAALYAAKHAGRNRVRRAMPEMARAFM</sequence>
<dbReference type="Pfam" id="PF00990">
    <property type="entry name" value="GGDEF"/>
    <property type="match status" value="1"/>
</dbReference>
<dbReference type="InterPro" id="IPR000160">
    <property type="entry name" value="GGDEF_dom"/>
</dbReference>
<dbReference type="Gene3D" id="3.30.70.270">
    <property type="match status" value="1"/>
</dbReference>
<dbReference type="InterPro" id="IPR029787">
    <property type="entry name" value="Nucleotide_cyclase"/>
</dbReference>
<dbReference type="GO" id="GO:0043709">
    <property type="term" value="P:cell adhesion involved in single-species biofilm formation"/>
    <property type="evidence" value="ECO:0007669"/>
    <property type="project" value="TreeGrafter"/>
</dbReference>
<dbReference type="PANTHER" id="PTHR45138:SF9">
    <property type="entry name" value="DIGUANYLATE CYCLASE DGCM-RELATED"/>
    <property type="match status" value="1"/>
</dbReference>
<dbReference type="GO" id="GO:1902201">
    <property type="term" value="P:negative regulation of bacterial-type flagellum-dependent cell motility"/>
    <property type="evidence" value="ECO:0007669"/>
    <property type="project" value="TreeGrafter"/>
</dbReference>
<proteinExistence type="predicted"/>
<accession>A0A160TJ93</accession>
<name>A0A160TJ93_9ZZZZ</name>
<organism evidence="2">
    <name type="scientific">hydrothermal vent metagenome</name>
    <dbReference type="NCBI Taxonomy" id="652676"/>
    <lineage>
        <taxon>unclassified sequences</taxon>
        <taxon>metagenomes</taxon>
        <taxon>ecological metagenomes</taxon>
    </lineage>
</organism>
<reference evidence="2" key="1">
    <citation type="submission" date="2015-10" db="EMBL/GenBank/DDBJ databases">
        <authorList>
            <person name="Gilbert D.G."/>
        </authorList>
    </citation>
    <scope>NUCLEOTIDE SEQUENCE</scope>
</reference>
<dbReference type="NCBIfam" id="TIGR00254">
    <property type="entry name" value="GGDEF"/>
    <property type="match status" value="1"/>
</dbReference>
<feature type="domain" description="GGDEF" evidence="1">
    <location>
        <begin position="1"/>
        <end position="91"/>
    </location>
</feature>
<dbReference type="PANTHER" id="PTHR45138">
    <property type="entry name" value="REGULATORY COMPONENTS OF SENSORY TRANSDUCTION SYSTEM"/>
    <property type="match status" value="1"/>
</dbReference>
<protein>
    <submittedName>
        <fullName evidence="2">Diguanylate cyclase/phosphodiesterase (GGDEF &amp; EAL domains) with PAS/PAC sensor(S)</fullName>
    </submittedName>
</protein>
<dbReference type="AlphaFoldDB" id="A0A160TJ93"/>
<evidence type="ECO:0000313" key="2">
    <source>
        <dbReference type="EMBL" id="CUS44481.1"/>
    </source>
</evidence>
<dbReference type="EMBL" id="CZQE01000153">
    <property type="protein sequence ID" value="CUS44481.1"/>
    <property type="molecule type" value="Genomic_DNA"/>
</dbReference>
<gene>
    <name evidence="2" type="ORF">MGWOODY_Smn2569</name>
</gene>
<dbReference type="GO" id="GO:0052621">
    <property type="term" value="F:diguanylate cyclase activity"/>
    <property type="evidence" value="ECO:0007669"/>
    <property type="project" value="TreeGrafter"/>
</dbReference>
<dbReference type="GO" id="GO:0005886">
    <property type="term" value="C:plasma membrane"/>
    <property type="evidence" value="ECO:0007669"/>
    <property type="project" value="TreeGrafter"/>
</dbReference>
<dbReference type="SUPFAM" id="SSF55073">
    <property type="entry name" value="Nucleotide cyclase"/>
    <property type="match status" value="1"/>
</dbReference>
<dbReference type="PROSITE" id="PS50887">
    <property type="entry name" value="GGDEF"/>
    <property type="match status" value="1"/>
</dbReference>
<dbReference type="InterPro" id="IPR050469">
    <property type="entry name" value="Diguanylate_Cyclase"/>
</dbReference>